<feature type="transmembrane region" description="Helical" evidence="1">
    <location>
        <begin position="221"/>
        <end position="242"/>
    </location>
</feature>
<feature type="transmembrane region" description="Helical" evidence="1">
    <location>
        <begin position="89"/>
        <end position="108"/>
    </location>
</feature>
<dbReference type="PANTHER" id="PTHR35152">
    <property type="entry name" value="DOMAIN SIGNALLING PROTEIN, PUTATIVE (AFU_ORTHOLOGUE AFUA_5G11310)-RELATED"/>
    <property type="match status" value="1"/>
</dbReference>
<dbReference type="Proteomes" id="UP000294927">
    <property type="component" value="Unassembled WGS sequence"/>
</dbReference>
<proteinExistence type="predicted"/>
<feature type="transmembrane region" description="Helical" evidence="1">
    <location>
        <begin position="16"/>
        <end position="36"/>
    </location>
</feature>
<feature type="transmembrane region" description="Helical" evidence="1">
    <location>
        <begin position="48"/>
        <end position="69"/>
    </location>
</feature>
<keyword evidence="1" id="KW-0812">Transmembrane</keyword>
<feature type="domain" description="MHYT" evidence="3">
    <location>
        <begin position="13"/>
        <end position="204"/>
    </location>
</feature>
<keyword evidence="5" id="KW-1185">Reference proteome</keyword>
<name>A0A4R7VY81_9PSEU</name>
<comment type="caution">
    <text evidence="4">The sequence shown here is derived from an EMBL/GenBank/DDBJ whole genome shotgun (WGS) entry which is preliminary data.</text>
</comment>
<evidence type="ECO:0000313" key="4">
    <source>
        <dbReference type="EMBL" id="TDV54972.1"/>
    </source>
</evidence>
<dbReference type="EMBL" id="SOCP01000003">
    <property type="protein sequence ID" value="TDV54972.1"/>
    <property type="molecule type" value="Genomic_DNA"/>
</dbReference>
<dbReference type="GO" id="GO:0016020">
    <property type="term" value="C:membrane"/>
    <property type="evidence" value="ECO:0007669"/>
    <property type="project" value="UniProtKB-UniRule"/>
</dbReference>
<feature type="transmembrane region" description="Helical" evidence="1">
    <location>
        <begin position="180"/>
        <end position="201"/>
    </location>
</feature>
<feature type="compositionally biased region" description="Basic and acidic residues" evidence="2">
    <location>
        <begin position="300"/>
        <end position="318"/>
    </location>
</feature>
<feature type="transmembrane region" description="Helical" evidence="1">
    <location>
        <begin position="151"/>
        <end position="173"/>
    </location>
</feature>
<evidence type="ECO:0000256" key="2">
    <source>
        <dbReference type="SAM" id="MobiDB-lite"/>
    </source>
</evidence>
<keyword evidence="1" id="KW-0472">Membrane</keyword>
<organism evidence="4 5">
    <name type="scientific">Actinophytocola oryzae</name>
    <dbReference type="NCBI Taxonomy" id="502181"/>
    <lineage>
        <taxon>Bacteria</taxon>
        <taxon>Bacillati</taxon>
        <taxon>Actinomycetota</taxon>
        <taxon>Actinomycetes</taxon>
        <taxon>Pseudonocardiales</taxon>
        <taxon>Pseudonocardiaceae</taxon>
    </lineage>
</organism>
<dbReference type="PROSITE" id="PS50924">
    <property type="entry name" value="MHYT"/>
    <property type="match status" value="1"/>
</dbReference>
<dbReference type="OrthoDB" id="3763366at2"/>
<evidence type="ECO:0000256" key="1">
    <source>
        <dbReference type="PROSITE-ProRule" id="PRU00244"/>
    </source>
</evidence>
<sequence length="341" mass="36690">MPHAAEHVHHFAMGSWLLFFAYVVSVVGCVVGLACTLQARNLTGRARLGWLVAAAVSIGGVGIWLMHFIAMLGFDTPGFPVRYDLGRTALSALLSISATFVGLVVFGVRKRYSVPRLVAGGIIMGLAVNLMHYTGMWAIQIQGTSTYNSTLVWLSIAIAVVAATAALWFTVIFDSTALRLVAGMVMGVAVTGMHYTGMAAIEVTIDPTAPPPGGVEVFTFLFPVFVLAVLALAVPIYAVLMASTWYETTAKPEDVEDIVPVSSSTSSKHRTQALGQGVRGVGQLANRFPTQQERPPTVEQPKRTEQPGRPQEQPDRTPIRQPDPTSSRPKEPLPTRRPAGR</sequence>
<feature type="region of interest" description="Disordered" evidence="2">
    <location>
        <begin position="260"/>
        <end position="341"/>
    </location>
</feature>
<feature type="transmembrane region" description="Helical" evidence="1">
    <location>
        <begin position="117"/>
        <end position="139"/>
    </location>
</feature>
<dbReference type="PANTHER" id="PTHR35152:SF1">
    <property type="entry name" value="DOMAIN SIGNALLING PROTEIN, PUTATIVE (AFU_ORTHOLOGUE AFUA_5G11310)-RELATED"/>
    <property type="match status" value="1"/>
</dbReference>
<reference evidence="4 5" key="1">
    <citation type="submission" date="2019-03" db="EMBL/GenBank/DDBJ databases">
        <title>Genomic Encyclopedia of Archaeal and Bacterial Type Strains, Phase II (KMG-II): from individual species to whole genera.</title>
        <authorList>
            <person name="Goeker M."/>
        </authorList>
    </citation>
    <scope>NUCLEOTIDE SEQUENCE [LARGE SCALE GENOMIC DNA]</scope>
    <source>
        <strain evidence="4 5">DSM 45499</strain>
    </source>
</reference>
<gene>
    <name evidence="4" type="ORF">CLV71_103213</name>
</gene>
<accession>A0A4R7VY81</accession>
<keyword evidence="1" id="KW-1133">Transmembrane helix</keyword>
<dbReference type="AlphaFoldDB" id="A0A4R7VY81"/>
<evidence type="ECO:0000313" key="5">
    <source>
        <dbReference type="Proteomes" id="UP000294927"/>
    </source>
</evidence>
<protein>
    <submittedName>
        <fullName evidence="4">NO-binding membrane sensor protein with MHYT domain</fullName>
    </submittedName>
</protein>
<dbReference type="Pfam" id="PF03707">
    <property type="entry name" value="MHYT"/>
    <property type="match status" value="3"/>
</dbReference>
<evidence type="ECO:0000259" key="3">
    <source>
        <dbReference type="PROSITE" id="PS50924"/>
    </source>
</evidence>
<dbReference type="InterPro" id="IPR005330">
    <property type="entry name" value="MHYT_dom"/>
</dbReference>